<dbReference type="InterPro" id="IPR050128">
    <property type="entry name" value="Sulfate_adenylyltrnsfr_sub2"/>
</dbReference>
<dbReference type="RefSeq" id="WP_231638300.1">
    <property type="nucleotide sequence ID" value="NZ_BBYR01000125.1"/>
</dbReference>
<dbReference type="Pfam" id="PF01507">
    <property type="entry name" value="PAPS_reduct"/>
    <property type="match status" value="1"/>
</dbReference>
<dbReference type="PANTHER" id="PTHR43196">
    <property type="entry name" value="SULFATE ADENYLYLTRANSFERASE SUBUNIT 2"/>
    <property type="match status" value="1"/>
</dbReference>
<dbReference type="SUPFAM" id="SSF52402">
    <property type="entry name" value="Adenine nucleotide alpha hydrolases-like"/>
    <property type="match status" value="1"/>
</dbReference>
<dbReference type="AlphaFoldDB" id="A0A0K8P925"/>
<reference evidence="2 3" key="2">
    <citation type="journal article" date="2016" name="Science">
        <title>A bacterium that degrades and assimilates poly(ethylene terephthalate).</title>
        <authorList>
            <person name="Yoshida S."/>
            <person name="Hiraga K."/>
            <person name="Takehana T."/>
            <person name="Taniguchi I."/>
            <person name="Yamaji H."/>
            <person name="Maeda Y."/>
            <person name="Toyohara K."/>
            <person name="Miyamoto K."/>
            <person name="Kimura Y."/>
            <person name="Oda K."/>
        </authorList>
    </citation>
    <scope>NUCLEOTIDE SEQUENCE [LARGE SCALE GENOMIC DNA]</scope>
    <source>
        <strain evidence="3">NBRC 110686 / TISTR 2288 / 201-F6</strain>
    </source>
</reference>
<evidence type="ECO:0000313" key="3">
    <source>
        <dbReference type="Proteomes" id="UP000037660"/>
    </source>
</evidence>
<proteinExistence type="predicted"/>
<reference evidence="3" key="1">
    <citation type="submission" date="2015-07" db="EMBL/GenBank/DDBJ databases">
        <title>Discovery of a poly(ethylene terephthalate assimilation.</title>
        <authorList>
            <person name="Yoshida S."/>
            <person name="Hiraga K."/>
            <person name="Takehana T."/>
            <person name="Taniguchi I."/>
            <person name="Yamaji H."/>
            <person name="Maeda Y."/>
            <person name="Toyohara K."/>
            <person name="Miyamoto K."/>
            <person name="Kimura Y."/>
            <person name="Oda K."/>
        </authorList>
    </citation>
    <scope>NUCLEOTIDE SEQUENCE [LARGE SCALE GENOMIC DNA]</scope>
    <source>
        <strain evidence="3">NBRC 110686 / TISTR 2288 / 201-F6</strain>
    </source>
</reference>
<organism evidence="2 3">
    <name type="scientific">Piscinibacter sakaiensis</name>
    <name type="common">Ideonella sakaiensis</name>
    <dbReference type="NCBI Taxonomy" id="1547922"/>
    <lineage>
        <taxon>Bacteria</taxon>
        <taxon>Pseudomonadati</taxon>
        <taxon>Pseudomonadota</taxon>
        <taxon>Betaproteobacteria</taxon>
        <taxon>Burkholderiales</taxon>
        <taxon>Sphaerotilaceae</taxon>
        <taxon>Piscinibacter</taxon>
    </lineage>
</organism>
<dbReference type="STRING" id="1547922.ISF6_0551"/>
<evidence type="ECO:0000313" key="2">
    <source>
        <dbReference type="EMBL" id="GAP39024.1"/>
    </source>
</evidence>
<dbReference type="Gene3D" id="3.40.50.620">
    <property type="entry name" value="HUPs"/>
    <property type="match status" value="1"/>
</dbReference>
<comment type="caution">
    <text evidence="2">The sequence shown here is derived from an EMBL/GenBank/DDBJ whole genome shotgun (WGS) entry which is preliminary data.</text>
</comment>
<feature type="domain" description="Phosphoadenosine phosphosulphate reductase" evidence="1">
    <location>
        <begin position="49"/>
        <end position="238"/>
    </location>
</feature>
<dbReference type="EMBL" id="BBYR01000125">
    <property type="protein sequence ID" value="GAP39024.1"/>
    <property type="molecule type" value="Genomic_DNA"/>
</dbReference>
<dbReference type="GO" id="GO:0003824">
    <property type="term" value="F:catalytic activity"/>
    <property type="evidence" value="ECO:0007669"/>
    <property type="project" value="InterPro"/>
</dbReference>
<gene>
    <name evidence="2" type="ORF">ISF6_0551</name>
</gene>
<dbReference type="Proteomes" id="UP000037660">
    <property type="component" value="Unassembled WGS sequence"/>
</dbReference>
<dbReference type="PANTHER" id="PTHR43196:SF2">
    <property type="entry name" value="PHOSPHOADENOSINE PHOSPHOSULFATE REDUCTASE"/>
    <property type="match status" value="1"/>
</dbReference>
<accession>A0A0K8P925</accession>
<name>A0A0K8P925_PISS1</name>
<keyword evidence="3" id="KW-1185">Reference proteome</keyword>
<evidence type="ECO:0000259" key="1">
    <source>
        <dbReference type="Pfam" id="PF01507"/>
    </source>
</evidence>
<sequence>MNIIRIHCSDEAAAASPPDLFGLMADVERFSIEVPSEVANVLAAGAPVFVGVSGGRDSQALAYRVCAHLDDIGHQGRRFLIHADLGRVDWRDSLPVCERLAQRLGVELIVVRRNAGDMMDRWLSRWTANVARYANLECVKLILPWSTAAQRFCTAELKSQVIAREMRRRFPEGDVVSAVGIRREESAKRARMPAWKQDERTTRRRGAGHTWNPLLGWRRGDVNDYVRVRGDELHEAYRLFGSTRVSCAFCVLGSEHDLRASSNCTDNQAIYREMVALEATSTFSFQSHRWLGDVAPDLLDAGLRARLQEAKERAQLRMSAEVRLPEHLLFVKGWPTVLPTPGEAALIARVRRDVAQAVGLQVHHTDRDAVLVRYRELMRVARAKVVANDLPLHTEEGLQT</sequence>
<dbReference type="InterPro" id="IPR002500">
    <property type="entry name" value="PAPS_reduct_dom"/>
</dbReference>
<protein>
    <recommendedName>
        <fullName evidence="1">Phosphoadenosine phosphosulphate reductase domain-containing protein</fullName>
    </recommendedName>
</protein>
<dbReference type="InterPro" id="IPR014729">
    <property type="entry name" value="Rossmann-like_a/b/a_fold"/>
</dbReference>